<dbReference type="SUPFAM" id="SSF53448">
    <property type="entry name" value="Nucleotide-diphospho-sugar transferases"/>
    <property type="match status" value="1"/>
</dbReference>
<dbReference type="Proteomes" id="UP000281813">
    <property type="component" value="Unassembled WGS sequence"/>
</dbReference>
<dbReference type="PANTHER" id="PTHR22916:SF3">
    <property type="entry name" value="UDP-GLCNAC:BETAGAL BETA-1,3-N-ACETYLGLUCOSAMINYLTRANSFERASE-LIKE PROTEIN 1"/>
    <property type="match status" value="1"/>
</dbReference>
<dbReference type="EMBL" id="RBZO01000037">
    <property type="protein sequence ID" value="RKQ12962.1"/>
    <property type="molecule type" value="Genomic_DNA"/>
</dbReference>
<comment type="similarity">
    <text evidence="1">Belongs to the glycosyltransferase 2 family.</text>
</comment>
<name>A0A494YSP8_9BACI</name>
<keyword evidence="4" id="KW-1185">Reference proteome</keyword>
<reference evidence="3 4" key="1">
    <citation type="journal article" date="2015" name="Antonie Van Leeuwenhoek">
        <title>Oceanobacillus bengalensis sp. nov., a bacterium isolated from seawater of the Bay of Bengal.</title>
        <authorList>
            <person name="Yongchang O."/>
            <person name="Xiang W."/>
            <person name="Wang G."/>
        </authorList>
    </citation>
    <scope>NUCLEOTIDE SEQUENCE [LARGE SCALE GENOMIC DNA]</scope>
    <source>
        <strain evidence="3 4">MCCC 1K00260</strain>
    </source>
</reference>
<feature type="domain" description="Glycosyltransferase 2-like" evidence="2">
    <location>
        <begin position="6"/>
        <end position="164"/>
    </location>
</feature>
<dbReference type="Gene3D" id="3.90.550.10">
    <property type="entry name" value="Spore Coat Polysaccharide Biosynthesis Protein SpsA, Chain A"/>
    <property type="match status" value="1"/>
</dbReference>
<comment type="caution">
    <text evidence="3">The sequence shown here is derived from an EMBL/GenBank/DDBJ whole genome shotgun (WGS) entry which is preliminary data.</text>
</comment>
<keyword evidence="3" id="KW-0808">Transferase</keyword>
<evidence type="ECO:0000313" key="4">
    <source>
        <dbReference type="Proteomes" id="UP000281813"/>
    </source>
</evidence>
<protein>
    <submittedName>
        <fullName evidence="3">Glycosyltransferase</fullName>
    </submittedName>
</protein>
<organism evidence="3 4">
    <name type="scientific">Oceanobacillus bengalensis</name>
    <dbReference type="NCBI Taxonomy" id="1435466"/>
    <lineage>
        <taxon>Bacteria</taxon>
        <taxon>Bacillati</taxon>
        <taxon>Bacillota</taxon>
        <taxon>Bacilli</taxon>
        <taxon>Bacillales</taxon>
        <taxon>Bacillaceae</taxon>
        <taxon>Oceanobacillus</taxon>
    </lineage>
</organism>
<evidence type="ECO:0000256" key="1">
    <source>
        <dbReference type="ARBA" id="ARBA00006739"/>
    </source>
</evidence>
<dbReference type="PANTHER" id="PTHR22916">
    <property type="entry name" value="GLYCOSYLTRANSFERASE"/>
    <property type="match status" value="1"/>
</dbReference>
<dbReference type="OrthoDB" id="9810303at2"/>
<dbReference type="InterPro" id="IPR029044">
    <property type="entry name" value="Nucleotide-diphossugar_trans"/>
</dbReference>
<dbReference type="AlphaFoldDB" id="A0A494YSP8"/>
<dbReference type="InterPro" id="IPR001173">
    <property type="entry name" value="Glyco_trans_2-like"/>
</dbReference>
<dbReference type="RefSeq" id="WP_121134081.1">
    <property type="nucleotide sequence ID" value="NZ_JBHUFK010000040.1"/>
</dbReference>
<sequence>MEHVKVLLSTFNGERYLNEQIESIINQVGVKVDLLVRDDGSSDKTREILSEWERKGYLTWYDGPNMKPANSFLDLIFHASPDVQFYAFCDQDDVWDKDKLKIAVEYIKNRDSNKPSLYYSKLNPVNESLQPINVNYRKGKDSLGRAMLVSYAAGCTMVFDRELFTLARKYKPKDIRMHDHWIYLICIAVGGNIIFDTLPHIKYRQHSNNSVGYKAGKFKQILRLWESFSHGNRERSKQIIELNRGYSKYITEQNLALVNRVINYGNSWKDKFQLIFDKDIKTGSIKNNVLLIIAIVTNRF</sequence>
<evidence type="ECO:0000259" key="2">
    <source>
        <dbReference type="Pfam" id="PF00535"/>
    </source>
</evidence>
<accession>A0A494YSP8</accession>
<gene>
    <name evidence="3" type="ORF">D8M05_17355</name>
</gene>
<dbReference type="Pfam" id="PF00535">
    <property type="entry name" value="Glycos_transf_2"/>
    <property type="match status" value="1"/>
</dbReference>
<proteinExistence type="inferred from homology"/>
<evidence type="ECO:0000313" key="3">
    <source>
        <dbReference type="EMBL" id="RKQ12962.1"/>
    </source>
</evidence>
<dbReference type="GO" id="GO:0016758">
    <property type="term" value="F:hexosyltransferase activity"/>
    <property type="evidence" value="ECO:0007669"/>
    <property type="project" value="UniProtKB-ARBA"/>
</dbReference>